<dbReference type="Pfam" id="PF00697">
    <property type="entry name" value="PRAI"/>
    <property type="match status" value="1"/>
</dbReference>
<dbReference type="Gene3D" id="3.20.20.70">
    <property type="entry name" value="Aldolase class I"/>
    <property type="match status" value="1"/>
</dbReference>
<evidence type="ECO:0000256" key="5">
    <source>
        <dbReference type="ARBA" id="ARBA00022605"/>
    </source>
</evidence>
<evidence type="ECO:0000256" key="9">
    <source>
        <dbReference type="HAMAP-Rule" id="MF_00135"/>
    </source>
</evidence>
<dbReference type="STRING" id="43775.SAMN04489760_11720"/>
<evidence type="ECO:0000256" key="6">
    <source>
        <dbReference type="ARBA" id="ARBA00022822"/>
    </source>
</evidence>
<comment type="pathway">
    <text evidence="2 9">Amino-acid biosynthesis; L-tryptophan biosynthesis; L-tryptophan from chorismate: step 3/5.</text>
</comment>
<dbReference type="HAMAP" id="MF_00135">
    <property type="entry name" value="PRAI"/>
    <property type="match status" value="1"/>
</dbReference>
<dbReference type="InterPro" id="IPR001240">
    <property type="entry name" value="PRAI_dom"/>
</dbReference>
<name>A0A1H7YPM3_9BACT</name>
<sequence length="233" mass="25249">MRNFEKMIQIAGVRDLAEAQMLADAGATHLGFPLRLAFHREDLSDSEAAAIIARLNPPVEAVLITYLQEADSVTGLCRRLGVRIVQLHGEIPLAELSRLRQVAPELAIIKSLIVKENSLENLIAEVPRYSPLVDAFITDSWDPSTGACGATGRVHDWSVSRRLANLSPKPLILAGGLRPENVRKAVLQVRPAGVDSHTGVEGPDGRKDEKRVRAFVAEAKAAFGELDSVPDQG</sequence>
<keyword evidence="6 9" id="KW-0822">Tryptophan biosynthesis</keyword>
<protein>
    <recommendedName>
        <fullName evidence="4 9">N-(5'-phosphoribosyl)anthranilate isomerase</fullName>
        <shortName evidence="9">PRAI</shortName>
        <ecNumber evidence="3 9">5.3.1.24</ecNumber>
    </recommendedName>
</protein>
<dbReference type="InterPro" id="IPR013785">
    <property type="entry name" value="Aldolase_TIM"/>
</dbReference>
<keyword evidence="12" id="KW-1185">Reference proteome</keyword>
<comment type="similarity">
    <text evidence="9">Belongs to the TrpF family.</text>
</comment>
<dbReference type="CDD" id="cd00405">
    <property type="entry name" value="PRAI"/>
    <property type="match status" value="1"/>
</dbReference>
<dbReference type="PANTHER" id="PTHR42894:SF1">
    <property type="entry name" value="N-(5'-PHOSPHORIBOSYL)ANTHRANILATE ISOMERASE"/>
    <property type="match status" value="1"/>
</dbReference>
<dbReference type="InterPro" id="IPR011060">
    <property type="entry name" value="RibuloseP-bd_barrel"/>
</dbReference>
<feature type="domain" description="N-(5'phosphoribosyl) anthranilate isomerase (PRAI)" evidence="10">
    <location>
        <begin position="10"/>
        <end position="217"/>
    </location>
</feature>
<evidence type="ECO:0000256" key="7">
    <source>
        <dbReference type="ARBA" id="ARBA00023141"/>
    </source>
</evidence>
<dbReference type="SUPFAM" id="SSF51366">
    <property type="entry name" value="Ribulose-phoshate binding barrel"/>
    <property type="match status" value="1"/>
</dbReference>
<evidence type="ECO:0000313" key="12">
    <source>
        <dbReference type="Proteomes" id="UP000198744"/>
    </source>
</evidence>
<keyword evidence="8 9" id="KW-0413">Isomerase</keyword>
<dbReference type="InterPro" id="IPR044643">
    <property type="entry name" value="TrpF_fam"/>
</dbReference>
<dbReference type="GO" id="GO:0004640">
    <property type="term" value="F:phosphoribosylanthranilate isomerase activity"/>
    <property type="evidence" value="ECO:0007669"/>
    <property type="project" value="UniProtKB-UniRule"/>
</dbReference>
<dbReference type="GO" id="GO:0000162">
    <property type="term" value="P:L-tryptophan biosynthetic process"/>
    <property type="evidence" value="ECO:0007669"/>
    <property type="project" value="UniProtKB-UniRule"/>
</dbReference>
<evidence type="ECO:0000313" key="11">
    <source>
        <dbReference type="EMBL" id="SEM47258.1"/>
    </source>
</evidence>
<reference evidence="11 12" key="1">
    <citation type="submission" date="2016-10" db="EMBL/GenBank/DDBJ databases">
        <authorList>
            <person name="de Groot N.N."/>
        </authorList>
    </citation>
    <scope>NUCLEOTIDE SEQUENCE [LARGE SCALE GENOMIC DNA]</scope>
    <source>
        <strain evidence="11 12">DSM 8423</strain>
    </source>
</reference>
<dbReference type="UniPathway" id="UPA00035">
    <property type="reaction ID" value="UER00042"/>
</dbReference>
<proteinExistence type="inferred from homology"/>
<evidence type="ECO:0000256" key="4">
    <source>
        <dbReference type="ARBA" id="ARBA00022272"/>
    </source>
</evidence>
<organism evidence="11 12">
    <name type="scientific">Syntrophus gentianae</name>
    <dbReference type="NCBI Taxonomy" id="43775"/>
    <lineage>
        <taxon>Bacteria</taxon>
        <taxon>Pseudomonadati</taxon>
        <taxon>Thermodesulfobacteriota</taxon>
        <taxon>Syntrophia</taxon>
        <taxon>Syntrophales</taxon>
        <taxon>Syntrophaceae</taxon>
        <taxon>Syntrophus</taxon>
    </lineage>
</organism>
<keyword evidence="5 9" id="KW-0028">Amino-acid biosynthesis</keyword>
<evidence type="ECO:0000259" key="10">
    <source>
        <dbReference type="Pfam" id="PF00697"/>
    </source>
</evidence>
<evidence type="ECO:0000256" key="3">
    <source>
        <dbReference type="ARBA" id="ARBA00012572"/>
    </source>
</evidence>
<dbReference type="PANTHER" id="PTHR42894">
    <property type="entry name" value="N-(5'-PHOSPHORIBOSYL)ANTHRANILATE ISOMERASE"/>
    <property type="match status" value="1"/>
</dbReference>
<dbReference type="EC" id="5.3.1.24" evidence="3 9"/>
<evidence type="ECO:0000256" key="8">
    <source>
        <dbReference type="ARBA" id="ARBA00023235"/>
    </source>
</evidence>
<dbReference type="Proteomes" id="UP000198744">
    <property type="component" value="Unassembled WGS sequence"/>
</dbReference>
<accession>A0A1H7YPM3</accession>
<evidence type="ECO:0000256" key="1">
    <source>
        <dbReference type="ARBA" id="ARBA00001164"/>
    </source>
</evidence>
<evidence type="ECO:0000256" key="2">
    <source>
        <dbReference type="ARBA" id="ARBA00004664"/>
    </source>
</evidence>
<dbReference type="OrthoDB" id="9796196at2"/>
<dbReference type="EMBL" id="FOBS01000017">
    <property type="protein sequence ID" value="SEM47258.1"/>
    <property type="molecule type" value="Genomic_DNA"/>
</dbReference>
<dbReference type="AlphaFoldDB" id="A0A1H7YPM3"/>
<keyword evidence="7 9" id="KW-0057">Aromatic amino acid biosynthesis</keyword>
<gene>
    <name evidence="9" type="primary">trpF</name>
    <name evidence="11" type="ORF">SAMN04489760_11720</name>
</gene>
<comment type="catalytic activity">
    <reaction evidence="1 9">
        <text>N-(5-phospho-beta-D-ribosyl)anthranilate = 1-(2-carboxyphenylamino)-1-deoxy-D-ribulose 5-phosphate</text>
        <dbReference type="Rhea" id="RHEA:21540"/>
        <dbReference type="ChEBI" id="CHEBI:18277"/>
        <dbReference type="ChEBI" id="CHEBI:58613"/>
        <dbReference type="EC" id="5.3.1.24"/>
    </reaction>
</comment>